<dbReference type="EMBL" id="MN079161">
    <property type="protein sequence ID" value="QEA06680.1"/>
    <property type="molecule type" value="Genomic_DNA"/>
</dbReference>
<dbReference type="SUPFAM" id="SSF48452">
    <property type="entry name" value="TPR-like"/>
    <property type="match status" value="1"/>
</dbReference>
<gene>
    <name evidence="1" type="ORF">KBTEX_03020</name>
</gene>
<evidence type="ECO:0000313" key="1">
    <source>
        <dbReference type="EMBL" id="QEA06680.1"/>
    </source>
</evidence>
<protein>
    <submittedName>
        <fullName evidence="1">Uncharacterized protein</fullName>
    </submittedName>
</protein>
<sequence>MKRILPTLLLAMLLGGPAWAAADTGVDGRVLDIERAWAHINYQMPEDQRGEALGKLEERADAVIAAFPDRVEPRVWKAIVLSSHAAVAGPFSALKMAERARDLLLQAEKQDPTALRGSIPTSLGTLYSKVPGWPLGFGSDNKARAYFRKAMEINPDGLDSNYLYAEFLYDQGEYDKALQHLKKALDAPDRPQRPVADKGRREEARALVARVRSEMGGHGPETGRMR</sequence>
<name>A0A5B8RCX0_9ZZZZ</name>
<reference evidence="1" key="1">
    <citation type="submission" date="2019-06" db="EMBL/GenBank/DDBJ databases">
        <authorList>
            <person name="Murdoch R.W."/>
            <person name="Fathepure B."/>
        </authorList>
    </citation>
    <scope>NUCLEOTIDE SEQUENCE</scope>
</reference>
<dbReference type="InterPro" id="IPR011990">
    <property type="entry name" value="TPR-like_helical_dom_sf"/>
</dbReference>
<accession>A0A5B8RCX0</accession>
<dbReference type="Pfam" id="PF14559">
    <property type="entry name" value="TPR_19"/>
    <property type="match status" value="1"/>
</dbReference>
<dbReference type="Gene3D" id="1.25.40.10">
    <property type="entry name" value="Tetratricopeptide repeat domain"/>
    <property type="match status" value="1"/>
</dbReference>
<proteinExistence type="predicted"/>
<organism evidence="1">
    <name type="scientific">uncultured organism</name>
    <dbReference type="NCBI Taxonomy" id="155900"/>
    <lineage>
        <taxon>unclassified sequences</taxon>
        <taxon>environmental samples</taxon>
    </lineage>
</organism>
<dbReference type="AlphaFoldDB" id="A0A5B8RCX0"/>